<feature type="domain" description="Solute-binding protein family 3/N-terminal" evidence="2">
    <location>
        <begin position="16"/>
        <end position="238"/>
    </location>
</feature>
<protein>
    <submittedName>
        <fullName evidence="4">Periplasmic component of amino acid ABC-type transporter/signal transduction system</fullName>
    </submittedName>
</protein>
<reference evidence="3" key="1">
    <citation type="submission" date="2018-01" db="EMBL/GenBank/DDBJ databases">
        <authorList>
            <person name="Clerissi C."/>
        </authorList>
    </citation>
    <scope>NUCLEOTIDE SEQUENCE</scope>
    <source>
        <strain evidence="3">Cupriavidus taiwanensis STM 8556</strain>
    </source>
</reference>
<dbReference type="PANTHER" id="PTHR35936">
    <property type="entry name" value="MEMBRANE-BOUND LYTIC MUREIN TRANSGLYCOSYLASE F"/>
    <property type="match status" value="1"/>
</dbReference>
<dbReference type="Gene3D" id="3.40.190.10">
    <property type="entry name" value="Periplasmic binding protein-like II"/>
    <property type="match status" value="2"/>
</dbReference>
<dbReference type="SMART" id="SM00062">
    <property type="entry name" value="PBPb"/>
    <property type="match status" value="1"/>
</dbReference>
<dbReference type="EMBL" id="LT984809">
    <property type="protein sequence ID" value="SPD48969.1"/>
    <property type="molecule type" value="Genomic_DNA"/>
</dbReference>
<geneLocation type="plasmid" evidence="4">
    <name>I</name>
</geneLocation>
<evidence type="ECO:0000313" key="4">
    <source>
        <dbReference type="EMBL" id="SPD48969.1"/>
    </source>
</evidence>
<keyword evidence="4" id="KW-0614">Plasmid</keyword>
<name>A0A375HF10_9BURK</name>
<evidence type="ECO:0000313" key="3">
    <source>
        <dbReference type="EMBL" id="SOZ75296.1"/>
    </source>
</evidence>
<dbReference type="Pfam" id="PF00497">
    <property type="entry name" value="SBP_bac_3"/>
    <property type="match status" value="1"/>
</dbReference>
<dbReference type="EMBL" id="OFTH01000053">
    <property type="protein sequence ID" value="SOZ75296.1"/>
    <property type="molecule type" value="Genomic_DNA"/>
</dbReference>
<organism evidence="4">
    <name type="scientific">Cupriavidus taiwanensis</name>
    <dbReference type="NCBI Taxonomy" id="164546"/>
    <lineage>
        <taxon>Bacteria</taxon>
        <taxon>Pseudomonadati</taxon>
        <taxon>Pseudomonadota</taxon>
        <taxon>Betaproteobacteria</taxon>
        <taxon>Burkholderiales</taxon>
        <taxon>Burkholderiaceae</taxon>
        <taxon>Cupriavidus</taxon>
    </lineage>
</organism>
<reference evidence="4 5" key="2">
    <citation type="submission" date="2018-01" db="EMBL/GenBank/DDBJ databases">
        <authorList>
            <person name="Gaut B.S."/>
            <person name="Morton B.R."/>
            <person name="Clegg M.T."/>
            <person name="Duvall M.R."/>
        </authorList>
    </citation>
    <scope>NUCLEOTIDE SEQUENCE</scope>
    <source>
        <strain evidence="4">Cupriavidus taiwanensis STM 8555</strain>
        <plasmid evidence="4">I</plasmid>
    </source>
</reference>
<dbReference type="Proteomes" id="UP000256952">
    <property type="component" value="Unassembled WGS sequence"/>
</dbReference>
<accession>A0A375HF10</accession>
<sequence>MSNLEIIANDLAPTGKLRASINLGNPLLAAVDAPSGALKGISIDLSNELAARLGLTVEFLAFDAAAKSVSAVRNEEADVGFFAIDPDRGEGIAFSAPYVVIQGSYLVTVDSPLTANEQVDVEGCRVVVGLGSAYDLFLTRELQYASIERAPTSPAVVETFLQTDADVAAGVRQQLEADALRFPNLRLLPGSFMQIQQATGIPASRSAGTLRFLRDFIEEMKASGKVAAFMRNHNVAGATVAPATAA</sequence>
<dbReference type="RefSeq" id="WP_115684046.1">
    <property type="nucleotide sequence ID" value="NZ_LT984809.1"/>
</dbReference>
<evidence type="ECO:0000256" key="1">
    <source>
        <dbReference type="ARBA" id="ARBA00022729"/>
    </source>
</evidence>
<dbReference type="SUPFAM" id="SSF53850">
    <property type="entry name" value="Periplasmic binding protein-like II"/>
    <property type="match status" value="1"/>
</dbReference>
<evidence type="ECO:0000313" key="5">
    <source>
        <dbReference type="Proteomes" id="UP000256952"/>
    </source>
</evidence>
<keyword evidence="1" id="KW-0732">Signal</keyword>
<dbReference type="AlphaFoldDB" id="A0A375HF10"/>
<proteinExistence type="predicted"/>
<evidence type="ECO:0000259" key="2">
    <source>
        <dbReference type="SMART" id="SM00062"/>
    </source>
</evidence>
<dbReference type="InterPro" id="IPR001638">
    <property type="entry name" value="Solute-binding_3/MltF_N"/>
</dbReference>
<gene>
    <name evidence="4" type="ORF">CBM2612_P0314</name>
    <name evidence="3" type="ORF">CBM2613_U20041</name>
</gene>
<dbReference type="PANTHER" id="PTHR35936:SF17">
    <property type="entry name" value="ARGININE-BINDING EXTRACELLULAR PROTEIN ARTP"/>
    <property type="match status" value="1"/>
</dbReference>